<protein>
    <submittedName>
        <fullName evidence="6">Tannase</fullName>
    </submittedName>
</protein>
<reference evidence="7" key="1">
    <citation type="submission" date="2016-07" db="EMBL/GenBank/DDBJ databases">
        <authorList>
            <person name="Florea S."/>
            <person name="Webb J.S."/>
            <person name="Jaromczyk J."/>
            <person name="Schardl C.L."/>
        </authorList>
    </citation>
    <scope>NUCLEOTIDE SEQUENCE [LARGE SCALE GENOMIC DNA]</scope>
</reference>
<keyword evidence="4" id="KW-1015">Disulfide bond</keyword>
<dbReference type="Proteomes" id="UP000184997">
    <property type="component" value="Unassembled WGS sequence"/>
</dbReference>
<keyword evidence="1" id="KW-0719">Serine esterase</keyword>
<organism evidence="6 7">
    <name type="scientific">Xanthomonas graminis pv. graminis</name>
    <dbReference type="NCBI Taxonomy" id="134874"/>
    <lineage>
        <taxon>Bacteria</taxon>
        <taxon>Pseudomonadati</taxon>
        <taxon>Pseudomonadota</taxon>
        <taxon>Gammaproteobacteria</taxon>
        <taxon>Lysobacterales</taxon>
        <taxon>Lysobacteraceae</taxon>
        <taxon>Xanthomonas</taxon>
        <taxon>Xanthomonas translucens group</taxon>
        <taxon>Xanthomonas graminis</taxon>
    </lineage>
</organism>
<keyword evidence="3" id="KW-0378">Hydrolase</keyword>
<dbReference type="PANTHER" id="PTHR33938:SF15">
    <property type="entry name" value="FERULOYL ESTERASE B-RELATED"/>
    <property type="match status" value="1"/>
</dbReference>
<dbReference type="Pfam" id="PF07519">
    <property type="entry name" value="Tannase"/>
    <property type="match status" value="1"/>
</dbReference>
<gene>
    <name evidence="6" type="ORF">XTGNCPPB3709_1627</name>
</gene>
<feature type="chain" id="PRO_5010238987" evidence="5">
    <location>
        <begin position="29"/>
        <end position="154"/>
    </location>
</feature>
<dbReference type="EMBL" id="FLUK01000131">
    <property type="protein sequence ID" value="SBV87698.1"/>
    <property type="molecule type" value="Genomic_DNA"/>
</dbReference>
<dbReference type="GO" id="GO:0052689">
    <property type="term" value="F:carboxylic ester hydrolase activity"/>
    <property type="evidence" value="ECO:0007669"/>
    <property type="project" value="UniProtKB-KW"/>
</dbReference>
<feature type="signal peptide" evidence="5">
    <location>
        <begin position="1"/>
        <end position="28"/>
    </location>
</feature>
<dbReference type="InterPro" id="IPR011118">
    <property type="entry name" value="Tannase/feruloyl_esterase"/>
</dbReference>
<accession>A0A1M4J7M3</accession>
<evidence type="ECO:0000256" key="1">
    <source>
        <dbReference type="ARBA" id="ARBA00022487"/>
    </source>
</evidence>
<dbReference type="PROSITE" id="PS51257">
    <property type="entry name" value="PROKAR_LIPOPROTEIN"/>
    <property type="match status" value="1"/>
</dbReference>
<keyword evidence="2 5" id="KW-0732">Signal</keyword>
<proteinExistence type="predicted"/>
<sequence>MFRLNGLRMLLRTLAAAGALLTTASASAACADMLALSLPSTTISSATDVPAGSFTAPDGTVLDGLPAFCRVVGLSRPVSASEIGFEVWIPSAGWNQNYLQVGTVVFAGNIQYRALGFALRRGYATATTDGGHRASIGDASFALGHPQKIVDWGY</sequence>
<evidence type="ECO:0000313" key="7">
    <source>
        <dbReference type="Proteomes" id="UP000184997"/>
    </source>
</evidence>
<dbReference type="PANTHER" id="PTHR33938">
    <property type="entry name" value="FERULOYL ESTERASE B-RELATED"/>
    <property type="match status" value="1"/>
</dbReference>
<dbReference type="AlphaFoldDB" id="A0A1M4J7M3"/>
<evidence type="ECO:0000256" key="2">
    <source>
        <dbReference type="ARBA" id="ARBA00022729"/>
    </source>
</evidence>
<evidence type="ECO:0000256" key="4">
    <source>
        <dbReference type="ARBA" id="ARBA00023157"/>
    </source>
</evidence>
<name>A0A1M4J7M3_9XANT</name>
<evidence type="ECO:0000256" key="3">
    <source>
        <dbReference type="ARBA" id="ARBA00022801"/>
    </source>
</evidence>
<evidence type="ECO:0000313" key="6">
    <source>
        <dbReference type="EMBL" id="SBV87698.1"/>
    </source>
</evidence>
<evidence type="ECO:0000256" key="5">
    <source>
        <dbReference type="SAM" id="SignalP"/>
    </source>
</evidence>